<accession>A0A6J5LDD8</accession>
<sequence length="224" mass="23905">MAIIGPGAVQENQIAPQATLDGASEYEYVTILNPLTDDFAIRVAQDVPVNMPFSIGHDTSGRTTQATITERDAIQTYGLQLKNKDFQGRKHISNDTVIKSGKTINLKGSEAQVAVRQLVNELMQREGNGRMLADPFLRAAAEARIVIARGSIQDLMDGNVQTPRSQIDEALAASNKANEVVDEPAFPGVTQTATGAETIADEVGSADYADSTPAKRSPGRPAKA</sequence>
<protein>
    <submittedName>
        <fullName evidence="2">Uncharacterized protein</fullName>
    </submittedName>
</protein>
<gene>
    <name evidence="2" type="ORF">UFOVP253_50</name>
</gene>
<organism evidence="2">
    <name type="scientific">uncultured Caudovirales phage</name>
    <dbReference type="NCBI Taxonomy" id="2100421"/>
    <lineage>
        <taxon>Viruses</taxon>
        <taxon>Duplodnaviria</taxon>
        <taxon>Heunggongvirae</taxon>
        <taxon>Uroviricota</taxon>
        <taxon>Caudoviricetes</taxon>
        <taxon>Peduoviridae</taxon>
        <taxon>Maltschvirus</taxon>
        <taxon>Maltschvirus maltsch</taxon>
    </lineage>
</organism>
<proteinExistence type="predicted"/>
<name>A0A6J5LDD8_9CAUD</name>
<reference evidence="2" key="1">
    <citation type="submission" date="2020-04" db="EMBL/GenBank/DDBJ databases">
        <authorList>
            <person name="Chiriac C."/>
            <person name="Salcher M."/>
            <person name="Ghai R."/>
            <person name="Kavagutti S V."/>
        </authorList>
    </citation>
    <scope>NUCLEOTIDE SEQUENCE</scope>
</reference>
<feature type="region of interest" description="Disordered" evidence="1">
    <location>
        <begin position="182"/>
        <end position="224"/>
    </location>
</feature>
<dbReference type="EMBL" id="LR796266">
    <property type="protein sequence ID" value="CAB4132678.1"/>
    <property type="molecule type" value="Genomic_DNA"/>
</dbReference>
<evidence type="ECO:0000256" key="1">
    <source>
        <dbReference type="SAM" id="MobiDB-lite"/>
    </source>
</evidence>
<evidence type="ECO:0000313" key="2">
    <source>
        <dbReference type="EMBL" id="CAB4132678.1"/>
    </source>
</evidence>